<organism evidence="2 3">
    <name type="scientific">Ganoderma sinense ZZ0214-1</name>
    <dbReference type="NCBI Taxonomy" id="1077348"/>
    <lineage>
        <taxon>Eukaryota</taxon>
        <taxon>Fungi</taxon>
        <taxon>Dikarya</taxon>
        <taxon>Basidiomycota</taxon>
        <taxon>Agaricomycotina</taxon>
        <taxon>Agaricomycetes</taxon>
        <taxon>Polyporales</taxon>
        <taxon>Polyporaceae</taxon>
        <taxon>Ganoderma</taxon>
    </lineage>
</organism>
<feature type="compositionally biased region" description="Low complexity" evidence="1">
    <location>
        <begin position="24"/>
        <end position="33"/>
    </location>
</feature>
<proteinExistence type="predicted"/>
<protein>
    <recommendedName>
        <fullName evidence="4">BTB domain-containing protein</fullName>
    </recommendedName>
</protein>
<evidence type="ECO:0000313" key="2">
    <source>
        <dbReference type="EMBL" id="PIL26498.1"/>
    </source>
</evidence>
<dbReference type="OrthoDB" id="3036049at2759"/>
<accession>A0A2G8RYV6</accession>
<dbReference type="EMBL" id="AYKW01000045">
    <property type="protein sequence ID" value="PIL26498.1"/>
    <property type="molecule type" value="Genomic_DNA"/>
</dbReference>
<evidence type="ECO:0008006" key="4">
    <source>
        <dbReference type="Google" id="ProtNLM"/>
    </source>
</evidence>
<keyword evidence="3" id="KW-1185">Reference proteome</keyword>
<gene>
    <name evidence="2" type="ORF">GSI_12256</name>
</gene>
<comment type="caution">
    <text evidence="2">The sequence shown here is derived from an EMBL/GenBank/DDBJ whole genome shotgun (WGS) entry which is preliminary data.</text>
</comment>
<reference evidence="2 3" key="1">
    <citation type="journal article" date="2015" name="Sci. Rep.">
        <title>Chromosome-level genome map provides insights into diverse defense mechanisms in the medicinal fungus Ganoderma sinense.</title>
        <authorList>
            <person name="Zhu Y."/>
            <person name="Xu J."/>
            <person name="Sun C."/>
            <person name="Zhou S."/>
            <person name="Xu H."/>
            <person name="Nelson D.R."/>
            <person name="Qian J."/>
            <person name="Song J."/>
            <person name="Luo H."/>
            <person name="Xiang L."/>
            <person name="Li Y."/>
            <person name="Xu Z."/>
            <person name="Ji A."/>
            <person name="Wang L."/>
            <person name="Lu S."/>
            <person name="Hayward A."/>
            <person name="Sun W."/>
            <person name="Li X."/>
            <person name="Schwartz D.C."/>
            <person name="Wang Y."/>
            <person name="Chen S."/>
        </authorList>
    </citation>
    <scope>NUCLEOTIDE SEQUENCE [LARGE SCALE GENOMIC DNA]</scope>
    <source>
        <strain evidence="2 3">ZZ0214-1</strain>
    </source>
</reference>
<sequence length="357" mass="39537">MSDPDTRPSKRTRLSTDDRADPQSSSSSSSSFLSSNLRRHPEIWYDDGNLVLVAGQTAFRIYRGLIAGQSTIFSDLFSSSSSSPDETFEGCPVIHLSDSPQDLVHFLRVLLPQSRTHYRTTREDHMRTFDELSAVVRLAHKYNVSQVLEQTLASLHDYGFVTSFAAYSRLPPNAALALDPWHNIGIVNLARLADTPSLLPLAFYRCAYLGSDVLNGCAREDGTIEHLSEADLRRCIDGRVAVVHEHTAFLCAVFDGAANPACTRPPLCASGLRNAQVGLLRMKEFEAKYHPLWPCWVEAVSQLGDTQVCPGCRGEMLERAKKGQKKFFDRLPEIFGIMVEGWGDEESETVVAAGEGE</sequence>
<dbReference type="AlphaFoldDB" id="A0A2G8RYV6"/>
<feature type="compositionally biased region" description="Basic and acidic residues" evidence="1">
    <location>
        <begin position="1"/>
        <end position="21"/>
    </location>
</feature>
<evidence type="ECO:0000313" key="3">
    <source>
        <dbReference type="Proteomes" id="UP000230002"/>
    </source>
</evidence>
<feature type="region of interest" description="Disordered" evidence="1">
    <location>
        <begin position="1"/>
        <end position="33"/>
    </location>
</feature>
<evidence type="ECO:0000256" key="1">
    <source>
        <dbReference type="SAM" id="MobiDB-lite"/>
    </source>
</evidence>
<name>A0A2G8RYV6_9APHY</name>
<dbReference type="Proteomes" id="UP000230002">
    <property type="component" value="Unassembled WGS sequence"/>
</dbReference>